<dbReference type="InterPro" id="IPR023346">
    <property type="entry name" value="Lysozyme-like_dom_sf"/>
</dbReference>
<reference evidence="1 2" key="1">
    <citation type="journal article" date="2021" name="Int. J. Syst. Evol. Microbiol.">
        <title>Steroidobacter gossypii sp. nov., isolated from soil of cotton cropping field.</title>
        <authorList>
            <person name="Huang R."/>
            <person name="Yang S."/>
            <person name="Zhen C."/>
            <person name="Liu W."/>
        </authorList>
    </citation>
    <scope>NUCLEOTIDE SEQUENCE [LARGE SCALE GENOMIC DNA]</scope>
    <source>
        <strain evidence="1 2">S1-65</strain>
    </source>
</reference>
<accession>A0ABS1X1Z4</accession>
<dbReference type="Gene3D" id="1.10.530.10">
    <property type="match status" value="1"/>
</dbReference>
<gene>
    <name evidence="1" type="ORF">JM946_21180</name>
</gene>
<dbReference type="Proteomes" id="UP000661077">
    <property type="component" value="Unassembled WGS sequence"/>
</dbReference>
<name>A0ABS1X1Z4_9GAMM</name>
<evidence type="ECO:0000313" key="1">
    <source>
        <dbReference type="EMBL" id="MBM0107258.1"/>
    </source>
</evidence>
<evidence type="ECO:0000313" key="2">
    <source>
        <dbReference type="Proteomes" id="UP000661077"/>
    </source>
</evidence>
<keyword evidence="2" id="KW-1185">Reference proteome</keyword>
<comment type="caution">
    <text evidence="1">The sequence shown here is derived from an EMBL/GenBank/DDBJ whole genome shotgun (WGS) entry which is preliminary data.</text>
</comment>
<protein>
    <submittedName>
        <fullName evidence="1">Transglycosylase SLT domain-containing protein</fullName>
    </submittedName>
</protein>
<dbReference type="EMBL" id="JAEVLS010000005">
    <property type="protein sequence ID" value="MBM0107258.1"/>
    <property type="molecule type" value="Genomic_DNA"/>
</dbReference>
<organism evidence="1 2">
    <name type="scientific">Steroidobacter gossypii</name>
    <dbReference type="NCBI Taxonomy" id="2805490"/>
    <lineage>
        <taxon>Bacteria</taxon>
        <taxon>Pseudomonadati</taxon>
        <taxon>Pseudomonadota</taxon>
        <taxon>Gammaproteobacteria</taxon>
        <taxon>Steroidobacterales</taxon>
        <taxon>Steroidobacteraceae</taxon>
        <taxon>Steroidobacter</taxon>
    </lineage>
</organism>
<dbReference type="SUPFAM" id="SSF53955">
    <property type="entry name" value="Lysozyme-like"/>
    <property type="match status" value="1"/>
</dbReference>
<proteinExistence type="predicted"/>
<sequence>MQLMVVLLLTVSSWFAVNWIYQVIRKPSELFFPVSGTLYKTPSETWISYEPIFRKHSTDTISPELLAALAQVEGSGNPIVRTYWRWSLTHKPFEVYRPASSAVGMYQITDGTFEYTRRLCIHDHKVAQDGPWHDFDSCWFNSLYMRVIPSHAVEMTAAYLDRQIAAILYKNRIRSASLRQKQDLAAVIHVCGAGAGASFARRGFRPRPGQHCGDHSVQGYIDRVNRMKQVFAALSQRPKPSLWQ</sequence>